<accession>A0A1E7FGF0</accession>
<dbReference type="AlphaFoldDB" id="A0A1E7FGF0"/>
<organism evidence="1 2">
    <name type="scientific">Fragilariopsis cylindrus CCMP1102</name>
    <dbReference type="NCBI Taxonomy" id="635003"/>
    <lineage>
        <taxon>Eukaryota</taxon>
        <taxon>Sar</taxon>
        <taxon>Stramenopiles</taxon>
        <taxon>Ochrophyta</taxon>
        <taxon>Bacillariophyta</taxon>
        <taxon>Bacillariophyceae</taxon>
        <taxon>Bacillariophycidae</taxon>
        <taxon>Bacillariales</taxon>
        <taxon>Bacillariaceae</taxon>
        <taxon>Fragilariopsis</taxon>
    </lineage>
</organism>
<proteinExistence type="predicted"/>
<evidence type="ECO:0000313" key="1">
    <source>
        <dbReference type="EMBL" id="OEU17249.1"/>
    </source>
</evidence>
<dbReference type="EMBL" id="KV784357">
    <property type="protein sequence ID" value="OEU17249.1"/>
    <property type="molecule type" value="Genomic_DNA"/>
</dbReference>
<reference evidence="1 2" key="1">
    <citation type="submission" date="2016-09" db="EMBL/GenBank/DDBJ databases">
        <title>Extensive genetic diversity and differential bi-allelic expression allows diatom success in the polar Southern Ocean.</title>
        <authorList>
            <consortium name="DOE Joint Genome Institute"/>
            <person name="Mock T."/>
            <person name="Otillar R.P."/>
            <person name="Strauss J."/>
            <person name="Dupont C."/>
            <person name="Frickenhaus S."/>
            <person name="Maumus F."/>
            <person name="Mcmullan M."/>
            <person name="Sanges R."/>
            <person name="Schmutz J."/>
            <person name="Toseland A."/>
            <person name="Valas R."/>
            <person name="Veluchamy A."/>
            <person name="Ward B.J."/>
            <person name="Allen A."/>
            <person name="Barry K."/>
            <person name="Falciatore A."/>
            <person name="Ferrante M."/>
            <person name="Fortunato A.E."/>
            <person name="Gloeckner G."/>
            <person name="Gruber A."/>
            <person name="Hipkin R."/>
            <person name="Janech M."/>
            <person name="Kroth P."/>
            <person name="Leese F."/>
            <person name="Lindquist E."/>
            <person name="Lyon B.R."/>
            <person name="Martin J."/>
            <person name="Mayer C."/>
            <person name="Parker M."/>
            <person name="Quesneville H."/>
            <person name="Raymond J."/>
            <person name="Uhlig C."/>
            <person name="Valentin K.U."/>
            <person name="Worden A.Z."/>
            <person name="Armbrust E.V."/>
            <person name="Bowler C."/>
            <person name="Green B."/>
            <person name="Moulton V."/>
            <person name="Van Oosterhout C."/>
            <person name="Grigoriev I."/>
        </authorList>
    </citation>
    <scope>NUCLEOTIDE SEQUENCE [LARGE SCALE GENOMIC DNA]</scope>
    <source>
        <strain evidence="1 2">CCMP1102</strain>
    </source>
</reference>
<name>A0A1E7FGF0_9STRA</name>
<evidence type="ECO:0000313" key="2">
    <source>
        <dbReference type="Proteomes" id="UP000095751"/>
    </source>
</evidence>
<keyword evidence="2" id="KW-1185">Reference proteome</keyword>
<dbReference type="Proteomes" id="UP000095751">
    <property type="component" value="Unassembled WGS sequence"/>
</dbReference>
<gene>
    <name evidence="1" type="ORF">FRACYDRAFT_217536</name>
</gene>
<dbReference type="KEGG" id="fcy:FRACYDRAFT_217536"/>
<protein>
    <submittedName>
        <fullName evidence="1">Uncharacterized protein</fullName>
    </submittedName>
</protein>
<dbReference type="InParanoid" id="A0A1E7FGF0"/>
<sequence length="99" mass="11160">MILDETNTNGNTTPNNINVNDNAVSFLSPNRFDVGYGKFDETGFEKYNNNPASFAVATTSNNNNINNKLIASNCYEQSQQQQLHQYREKGDDEIDMDIC</sequence>